<dbReference type="RefSeq" id="WP_239088043.1">
    <property type="nucleotide sequence ID" value="NZ_BOON01000008.1"/>
</dbReference>
<dbReference type="Pfam" id="PF02839">
    <property type="entry name" value="CBM_5_12"/>
    <property type="match status" value="1"/>
</dbReference>
<evidence type="ECO:0000313" key="4">
    <source>
        <dbReference type="EMBL" id="GII21560.1"/>
    </source>
</evidence>
<dbReference type="EMBL" id="BOON01000008">
    <property type="protein sequence ID" value="GII21560.1"/>
    <property type="molecule type" value="Genomic_DNA"/>
</dbReference>
<keyword evidence="5" id="KW-1185">Reference proteome</keyword>
<dbReference type="GO" id="GO:0005975">
    <property type="term" value="P:carbohydrate metabolic process"/>
    <property type="evidence" value="ECO:0007669"/>
    <property type="project" value="InterPro"/>
</dbReference>
<reference evidence="4" key="1">
    <citation type="submission" date="2021-01" db="EMBL/GenBank/DDBJ databases">
        <title>Whole genome shotgun sequence of Planosporangium mesophilum NBRC 109066.</title>
        <authorList>
            <person name="Komaki H."/>
            <person name="Tamura T."/>
        </authorList>
    </citation>
    <scope>NUCLEOTIDE SEQUENCE</scope>
    <source>
        <strain evidence="4">NBRC 109066</strain>
    </source>
</reference>
<dbReference type="SMART" id="SM00495">
    <property type="entry name" value="ChtBD3"/>
    <property type="match status" value="1"/>
</dbReference>
<dbReference type="GO" id="GO:0005576">
    <property type="term" value="C:extracellular region"/>
    <property type="evidence" value="ECO:0007669"/>
    <property type="project" value="InterPro"/>
</dbReference>
<feature type="domain" description="Chitin-binding type-3" evidence="3">
    <location>
        <begin position="180"/>
        <end position="226"/>
    </location>
</feature>
<dbReference type="InterPro" id="IPR003610">
    <property type="entry name" value="CBM5/12"/>
</dbReference>
<dbReference type="CDD" id="cd12214">
    <property type="entry name" value="ChiA1_BD"/>
    <property type="match status" value="1"/>
</dbReference>
<dbReference type="Gene3D" id="2.10.10.20">
    <property type="entry name" value="Carbohydrate-binding module superfamily 5/12"/>
    <property type="match status" value="1"/>
</dbReference>
<dbReference type="GO" id="GO:0030246">
    <property type="term" value="F:carbohydrate binding"/>
    <property type="evidence" value="ECO:0007669"/>
    <property type="project" value="InterPro"/>
</dbReference>
<dbReference type="GO" id="GO:0004553">
    <property type="term" value="F:hydrolase activity, hydrolyzing O-glycosyl compounds"/>
    <property type="evidence" value="ECO:0007669"/>
    <property type="project" value="InterPro"/>
</dbReference>
<dbReference type="InterPro" id="IPR023346">
    <property type="entry name" value="Lysozyme-like_dom_sf"/>
</dbReference>
<protein>
    <recommendedName>
        <fullName evidence="3">Chitin-binding type-3 domain-containing protein</fullName>
    </recommendedName>
</protein>
<dbReference type="Pfam" id="PF18896">
    <property type="entry name" value="SLT_3"/>
    <property type="match status" value="1"/>
</dbReference>
<dbReference type="InterPro" id="IPR043992">
    <property type="entry name" value="SLT_3"/>
</dbReference>
<accession>A0A8J3WYR6</accession>
<keyword evidence="2" id="KW-0732">Signal</keyword>
<dbReference type="Proteomes" id="UP000599074">
    <property type="component" value="Unassembled WGS sequence"/>
</dbReference>
<feature type="chain" id="PRO_5035281421" description="Chitin-binding type-3 domain-containing protein" evidence="2">
    <location>
        <begin position="29"/>
        <end position="227"/>
    </location>
</feature>
<organism evidence="4 5">
    <name type="scientific">Planosporangium mesophilum</name>
    <dbReference type="NCBI Taxonomy" id="689768"/>
    <lineage>
        <taxon>Bacteria</taxon>
        <taxon>Bacillati</taxon>
        <taxon>Actinomycetota</taxon>
        <taxon>Actinomycetes</taxon>
        <taxon>Micromonosporales</taxon>
        <taxon>Micromonosporaceae</taxon>
        <taxon>Planosporangium</taxon>
    </lineage>
</organism>
<keyword evidence="1" id="KW-0378">Hydrolase</keyword>
<dbReference type="InterPro" id="IPR036573">
    <property type="entry name" value="CBM_sf_5/12"/>
</dbReference>
<sequence>MFARRAASGAIMFLAAAVAALLATPANAGTRAAPVEPRAAVAPQATCQQQSFLEGNHYSAVQIAQLARDAGFGGNDWVISVAVAEAESAGWTRARLINTDCSVDRGLWQINSYWHGEVSDSCAFDPPCNARGTHTIWANGGWTQWTTYNNGAYQSHMAEAQAAVNQVGGGGSGGGGGGSGGSWQPNTAYTVGQQVTYGGHTYRCLQSHTSQPGWEPPNVPALWQYAS</sequence>
<comment type="caution">
    <text evidence="4">The sequence shown here is derived from an EMBL/GenBank/DDBJ whole genome shotgun (WGS) entry which is preliminary data.</text>
</comment>
<gene>
    <name evidence="4" type="ORF">Pme01_11570</name>
</gene>
<name>A0A8J3WYR6_9ACTN</name>
<dbReference type="SUPFAM" id="SSF51055">
    <property type="entry name" value="Carbohydrate binding domain"/>
    <property type="match status" value="1"/>
</dbReference>
<evidence type="ECO:0000259" key="3">
    <source>
        <dbReference type="SMART" id="SM00495"/>
    </source>
</evidence>
<dbReference type="AlphaFoldDB" id="A0A8J3WYR6"/>
<proteinExistence type="predicted"/>
<feature type="signal peptide" evidence="2">
    <location>
        <begin position="1"/>
        <end position="28"/>
    </location>
</feature>
<evidence type="ECO:0000256" key="1">
    <source>
        <dbReference type="ARBA" id="ARBA00022801"/>
    </source>
</evidence>
<dbReference type="SUPFAM" id="SSF53955">
    <property type="entry name" value="Lysozyme-like"/>
    <property type="match status" value="1"/>
</dbReference>
<evidence type="ECO:0000313" key="5">
    <source>
        <dbReference type="Proteomes" id="UP000599074"/>
    </source>
</evidence>
<evidence type="ECO:0000256" key="2">
    <source>
        <dbReference type="SAM" id="SignalP"/>
    </source>
</evidence>